<name>A0ACB8AM82_9AGAM</name>
<organism evidence="1 2">
    <name type="scientific">Hygrophoropsis aurantiaca</name>
    <dbReference type="NCBI Taxonomy" id="72124"/>
    <lineage>
        <taxon>Eukaryota</taxon>
        <taxon>Fungi</taxon>
        <taxon>Dikarya</taxon>
        <taxon>Basidiomycota</taxon>
        <taxon>Agaricomycotina</taxon>
        <taxon>Agaricomycetes</taxon>
        <taxon>Agaricomycetidae</taxon>
        <taxon>Boletales</taxon>
        <taxon>Coniophorineae</taxon>
        <taxon>Hygrophoropsidaceae</taxon>
        <taxon>Hygrophoropsis</taxon>
    </lineage>
</organism>
<keyword evidence="2" id="KW-1185">Reference proteome</keyword>
<proteinExistence type="predicted"/>
<protein>
    <submittedName>
        <fullName evidence="1">X-domain of DnaJ-containing-domain-containing protein</fullName>
    </submittedName>
</protein>
<dbReference type="Proteomes" id="UP000790377">
    <property type="component" value="Unassembled WGS sequence"/>
</dbReference>
<gene>
    <name evidence="1" type="ORF">BJ138DRAFT_1001400</name>
</gene>
<accession>A0ACB8AM82</accession>
<evidence type="ECO:0000313" key="1">
    <source>
        <dbReference type="EMBL" id="KAH7913843.1"/>
    </source>
</evidence>
<comment type="caution">
    <text evidence="1">The sequence shown here is derived from an EMBL/GenBank/DDBJ whole genome shotgun (WGS) entry which is preliminary data.</text>
</comment>
<sequence length="462" mass="51500">MAPVETEYYDLLGVAVDVNDTDLKKAYRKAAFKYHPDKNPSPDAEEKFKDISKAYQVLSDSNLRAVYDKNGKTMVDSQSSEMHDAAGFFANVFGGERFRDYIGEISLMKEMTSVATTIMTDEERAEMEKEGIIPPSDSSSQSISPEAEKPSTQQPDPSIAQPTPSAQSPADHHALTASSPSTSSPSTPKPGSSPPPQSKKRNKLTPEQKKKLQEIEDERHKAMEERVKMLTTKLIDRLRPFVEAKHPGDHGDPETKAFEEKIRREADDLKLESFGVELLHAIGTVYMMKATSFLKSKKFLGLAGFWSRMKEKGSVAKDAWGVIGSALGVQSLMQEMERLQAKGELGEDQLRELEQDVTGKIMLASWRGTRFEVVQVLREVVDQVLKDKEASDIILYNRAKGLLLVGMIFKSTVPDESDEERRELERMVAEAATSKPRHGKGRKVYKDVKGEQTEKAEEATAA</sequence>
<reference evidence="1" key="1">
    <citation type="journal article" date="2021" name="New Phytol.">
        <title>Evolutionary innovations through gain and loss of genes in the ectomycorrhizal Boletales.</title>
        <authorList>
            <person name="Wu G."/>
            <person name="Miyauchi S."/>
            <person name="Morin E."/>
            <person name="Kuo A."/>
            <person name="Drula E."/>
            <person name="Varga T."/>
            <person name="Kohler A."/>
            <person name="Feng B."/>
            <person name="Cao Y."/>
            <person name="Lipzen A."/>
            <person name="Daum C."/>
            <person name="Hundley H."/>
            <person name="Pangilinan J."/>
            <person name="Johnson J."/>
            <person name="Barry K."/>
            <person name="LaButti K."/>
            <person name="Ng V."/>
            <person name="Ahrendt S."/>
            <person name="Min B."/>
            <person name="Choi I.G."/>
            <person name="Park H."/>
            <person name="Plett J.M."/>
            <person name="Magnuson J."/>
            <person name="Spatafora J.W."/>
            <person name="Nagy L.G."/>
            <person name="Henrissat B."/>
            <person name="Grigoriev I.V."/>
            <person name="Yang Z.L."/>
            <person name="Xu J."/>
            <person name="Martin F.M."/>
        </authorList>
    </citation>
    <scope>NUCLEOTIDE SEQUENCE</scope>
    <source>
        <strain evidence="1">ATCC 28755</strain>
    </source>
</reference>
<evidence type="ECO:0000313" key="2">
    <source>
        <dbReference type="Proteomes" id="UP000790377"/>
    </source>
</evidence>
<dbReference type="EMBL" id="MU267623">
    <property type="protein sequence ID" value="KAH7913843.1"/>
    <property type="molecule type" value="Genomic_DNA"/>
</dbReference>